<organism evidence="1 2">
    <name type="scientific">Amycolatopsis speibonae</name>
    <dbReference type="NCBI Taxonomy" id="1450224"/>
    <lineage>
        <taxon>Bacteria</taxon>
        <taxon>Bacillati</taxon>
        <taxon>Actinomycetota</taxon>
        <taxon>Actinomycetes</taxon>
        <taxon>Pseudonocardiales</taxon>
        <taxon>Pseudonocardiaceae</taxon>
        <taxon>Amycolatopsis</taxon>
    </lineage>
</organism>
<protein>
    <submittedName>
        <fullName evidence="1">Uncharacterized protein</fullName>
    </submittedName>
</protein>
<sequence>MAALGDCGVRVSRIRTSPLMRSSSPNGGQLQVAAFSLEMARVL</sequence>
<keyword evidence="2" id="KW-1185">Reference proteome</keyword>
<evidence type="ECO:0000313" key="2">
    <source>
        <dbReference type="Proteomes" id="UP001595645"/>
    </source>
</evidence>
<accession>A0ABV7P8H1</accession>
<dbReference type="RefSeq" id="WP_378243260.1">
    <property type="nucleotide sequence ID" value="NZ_JBHRWK010000059.1"/>
</dbReference>
<proteinExistence type="predicted"/>
<name>A0ABV7P8H1_9PSEU</name>
<reference evidence="2" key="1">
    <citation type="journal article" date="2019" name="Int. J. Syst. Evol. Microbiol.">
        <title>The Global Catalogue of Microorganisms (GCM) 10K type strain sequencing project: providing services to taxonomists for standard genome sequencing and annotation.</title>
        <authorList>
            <consortium name="The Broad Institute Genomics Platform"/>
            <consortium name="The Broad Institute Genome Sequencing Center for Infectious Disease"/>
            <person name="Wu L."/>
            <person name="Ma J."/>
        </authorList>
    </citation>
    <scope>NUCLEOTIDE SEQUENCE [LARGE SCALE GENOMIC DNA]</scope>
    <source>
        <strain evidence="2">CGMCC 4.7676</strain>
    </source>
</reference>
<comment type="caution">
    <text evidence="1">The sequence shown here is derived from an EMBL/GenBank/DDBJ whole genome shotgun (WGS) entry which is preliminary data.</text>
</comment>
<dbReference type="Proteomes" id="UP001595645">
    <property type="component" value="Unassembled WGS sequence"/>
</dbReference>
<evidence type="ECO:0000313" key="1">
    <source>
        <dbReference type="EMBL" id="MFC3454072.1"/>
    </source>
</evidence>
<dbReference type="EMBL" id="JBHRWK010000059">
    <property type="protein sequence ID" value="MFC3454072.1"/>
    <property type="molecule type" value="Genomic_DNA"/>
</dbReference>
<gene>
    <name evidence="1" type="ORF">ACFOSH_31950</name>
</gene>